<evidence type="ECO:0000256" key="14">
    <source>
        <dbReference type="RuleBase" id="RU000370"/>
    </source>
</evidence>
<feature type="transmembrane region" description="Helical" evidence="15">
    <location>
        <begin position="331"/>
        <end position="357"/>
    </location>
</feature>
<evidence type="ECO:0000256" key="15">
    <source>
        <dbReference type="SAM" id="Phobius"/>
    </source>
</evidence>
<dbReference type="InterPro" id="IPR036927">
    <property type="entry name" value="Cyt_c_oxase-like_su1_sf"/>
</dbReference>
<dbReference type="InterPro" id="IPR023615">
    <property type="entry name" value="Cyt_c_Oxase_su1_BS"/>
</dbReference>
<feature type="transmembrane region" description="Helical" evidence="15">
    <location>
        <begin position="738"/>
        <end position="757"/>
    </location>
</feature>
<keyword evidence="11" id="KW-0408">Iron</keyword>
<reference evidence="18" key="1">
    <citation type="journal article" date="2021" name="Syst. Appl. Microbiol.">
        <title>Roseomonas hellenica sp. nov., isolated from roots of wild-growing Alkanna tinctoria.</title>
        <authorList>
            <person name="Rat A."/>
            <person name="Naranjo H.D."/>
            <person name="Lebbe L."/>
            <person name="Cnockaert M."/>
            <person name="Krigas N."/>
            <person name="Grigoriadou K."/>
            <person name="Maloupa E."/>
            <person name="Willems A."/>
        </authorList>
    </citation>
    <scope>NUCLEOTIDE SEQUENCE [LARGE SCALE GENOMIC DNA]</scope>
    <source>
        <strain evidence="18">LMG 31159</strain>
    </source>
</reference>
<feature type="domain" description="Cytochrome oxidase subunit I profile" evidence="16">
    <location>
        <begin position="23"/>
        <end position="552"/>
    </location>
</feature>
<feature type="transmembrane region" description="Helical" evidence="15">
    <location>
        <begin position="402"/>
        <end position="426"/>
    </location>
</feature>
<feature type="transmembrane region" description="Helical" evidence="15">
    <location>
        <begin position="438"/>
        <end position="460"/>
    </location>
</feature>
<feature type="transmembrane region" description="Helical" evidence="15">
    <location>
        <begin position="95"/>
        <end position="117"/>
    </location>
</feature>
<dbReference type="PANTHER" id="PTHR10422:SF35">
    <property type="entry name" value="CYTOCHROME BO(3) UBIQUINOL OXIDASE SUBUNIT 1"/>
    <property type="match status" value="1"/>
</dbReference>
<feature type="transmembrane region" description="Helical" evidence="15">
    <location>
        <begin position="213"/>
        <end position="239"/>
    </location>
</feature>
<organism evidence="17 18">
    <name type="scientific">Neoroseomonas terrae</name>
    <dbReference type="NCBI Taxonomy" id="424799"/>
    <lineage>
        <taxon>Bacteria</taxon>
        <taxon>Pseudomonadati</taxon>
        <taxon>Pseudomonadota</taxon>
        <taxon>Alphaproteobacteria</taxon>
        <taxon>Acetobacterales</taxon>
        <taxon>Acetobacteraceae</taxon>
        <taxon>Neoroseomonas</taxon>
    </lineage>
</organism>
<dbReference type="Gene3D" id="1.20.210.10">
    <property type="entry name" value="Cytochrome c oxidase-like, subunit I domain"/>
    <property type="match status" value="1"/>
</dbReference>
<evidence type="ECO:0000256" key="5">
    <source>
        <dbReference type="ARBA" id="ARBA00022617"/>
    </source>
</evidence>
<comment type="caution">
    <text evidence="17">The sequence shown here is derived from an EMBL/GenBank/DDBJ whole genome shotgun (WGS) entry which is preliminary data.</text>
</comment>
<dbReference type="PROSITE" id="PS00077">
    <property type="entry name" value="COX1_CUB"/>
    <property type="match status" value="1"/>
</dbReference>
<dbReference type="Gene3D" id="1.20.120.80">
    <property type="entry name" value="Cytochrome c oxidase, subunit III, four-helix bundle"/>
    <property type="match status" value="1"/>
</dbReference>
<feature type="transmembrane region" description="Helical" evidence="15">
    <location>
        <begin position="129"/>
        <end position="151"/>
    </location>
</feature>
<evidence type="ECO:0000313" key="18">
    <source>
        <dbReference type="Proteomes" id="UP000698752"/>
    </source>
</evidence>
<sequence>MSADHHASERLPNPLPRPPDELGRLRAAWQRPRGWRVIGEINNNLIGPLFVVTALLFLTLAGLLGVLMRVQLAMPGLTIIDPATYNQVFTMHGTVMMFLFAVPAVEAVGITLLPGMLGARELPTPRLGAYAYWIYLIGGLAFFSSLFFGVAPDGGWFMYPPLTSKEHSPGVNTDMYLLGIGFIEISAIAGAIELIVGILRCRAPGMTLGRMPIFAWAMLVFAAMVVFAFPAVIVASTLLELERAFGWPFFLPERGGDPLLWQHLFWFFGHPEVYVIFLPAAGMVSMIVPAMAGTALLAHGLVVTALVGTAFLSFGLWVHHMYATGIPGLSLAYFSAAGFAVSVPSGLQVFAWIGTFADGKRVRIATPTLFVFGFLFIFVLGGLTGVMASVTPFDWQAHDTYFIVAHLHYVLIGGMVFPLLAALYYWAPAIGTPLSERLGRWAFWLLFLGTNLTFFPMHIAGFMGMPRRIYTYPAGMGLELWNALSTAGALTVLAGGVVLMVDIARNFRLTTGGSGNPWQSGTAEWLGGEDYGLRSIPRIAGRYPLWDNPQLGAEVEAGRHLLPGTLTGRRESLITSADEALAQYVAILPGPGFAHVVAAIGTAGFFLSLAVEALVPAAAFGVVALGGFLRWLWTGTDHGPLPARHDGIGEGLDLPNYVTGPLATSWWAMICLMLVSGTAYACTMGSYLFLWLVNGDAMWPPDGMDRPVAAWGAAALVGYGASAGVVLAASAILRLRGVLPALLVPLALLLLSAGFAADLTALWQAGLRPSLHAHAAASYALMVWQGLHVAVAAIMACYLVARSWAGMLNGTRRLSFDNVMLFWLYTVGQGVLGVALLHGFPRLLA</sequence>
<keyword evidence="13 15" id="KW-0472">Membrane</keyword>
<dbReference type="EMBL" id="JAAEDI010000010">
    <property type="protein sequence ID" value="MBR0650203.1"/>
    <property type="molecule type" value="Genomic_DNA"/>
</dbReference>
<feature type="transmembrane region" description="Helical" evidence="15">
    <location>
        <begin position="666"/>
        <end position="689"/>
    </location>
</feature>
<evidence type="ECO:0000313" key="17">
    <source>
        <dbReference type="EMBL" id="MBR0650203.1"/>
    </source>
</evidence>
<evidence type="ECO:0000256" key="9">
    <source>
        <dbReference type="ARBA" id="ARBA00022982"/>
    </source>
</evidence>
<keyword evidence="5 14" id="KW-0349">Heme</keyword>
<gene>
    <name evidence="17" type="ORF">GXW78_11055</name>
</gene>
<dbReference type="InterPro" id="IPR000883">
    <property type="entry name" value="Cyt_C_Oxase_1"/>
</dbReference>
<dbReference type="PANTHER" id="PTHR10422">
    <property type="entry name" value="CYTOCHROME C OXIDASE SUBUNIT 1"/>
    <property type="match status" value="1"/>
</dbReference>
<keyword evidence="4" id="KW-1003">Cell membrane</keyword>
<feature type="transmembrane region" description="Helical" evidence="15">
    <location>
        <begin position="777"/>
        <end position="801"/>
    </location>
</feature>
<name>A0ABS5EGR0_9PROT</name>
<feature type="transmembrane region" description="Helical" evidence="15">
    <location>
        <begin position="822"/>
        <end position="840"/>
    </location>
</feature>
<dbReference type="SUPFAM" id="SSF81442">
    <property type="entry name" value="Cytochrome c oxidase subunit I-like"/>
    <property type="match status" value="1"/>
</dbReference>
<evidence type="ECO:0000256" key="6">
    <source>
        <dbReference type="ARBA" id="ARBA00022660"/>
    </source>
</evidence>
<evidence type="ECO:0000256" key="10">
    <source>
        <dbReference type="ARBA" id="ARBA00022989"/>
    </source>
</evidence>
<evidence type="ECO:0000256" key="2">
    <source>
        <dbReference type="ARBA" id="ARBA00009578"/>
    </source>
</evidence>
<evidence type="ECO:0000256" key="3">
    <source>
        <dbReference type="ARBA" id="ARBA00022448"/>
    </source>
</evidence>
<evidence type="ECO:0000256" key="1">
    <source>
        <dbReference type="ARBA" id="ARBA00004651"/>
    </source>
</evidence>
<feature type="transmembrane region" description="Helical" evidence="15">
    <location>
        <begin position="584"/>
        <end position="607"/>
    </location>
</feature>
<keyword evidence="9 14" id="KW-0249">Electron transport</keyword>
<comment type="subcellular location">
    <subcellularLocation>
        <location evidence="1">Cell membrane</location>
        <topology evidence="1">Multi-pass membrane protein</topology>
    </subcellularLocation>
</comment>
<evidence type="ECO:0000259" key="16">
    <source>
        <dbReference type="PROSITE" id="PS50855"/>
    </source>
</evidence>
<feature type="transmembrane region" description="Helical" evidence="15">
    <location>
        <begin position="613"/>
        <end position="633"/>
    </location>
</feature>
<keyword evidence="12" id="KW-0186">Copper</keyword>
<proteinExistence type="inferred from homology"/>
<dbReference type="PROSITE" id="PS50855">
    <property type="entry name" value="COX1"/>
    <property type="match status" value="1"/>
</dbReference>
<comment type="similarity">
    <text evidence="2 14">Belongs to the heme-copper respiratory oxidase family.</text>
</comment>
<dbReference type="PRINTS" id="PR01165">
    <property type="entry name" value="CYCOXIDASEI"/>
</dbReference>
<feature type="transmembrane region" description="Helical" evidence="15">
    <location>
        <begin position="296"/>
        <end position="319"/>
    </location>
</feature>
<keyword evidence="18" id="KW-1185">Reference proteome</keyword>
<dbReference type="InterPro" id="IPR023616">
    <property type="entry name" value="Cyt_c_oxase-like_su1_dom"/>
</dbReference>
<evidence type="ECO:0000256" key="8">
    <source>
        <dbReference type="ARBA" id="ARBA00022723"/>
    </source>
</evidence>
<dbReference type="Pfam" id="PF00115">
    <property type="entry name" value="COX1"/>
    <property type="match status" value="1"/>
</dbReference>
<keyword evidence="10 15" id="KW-1133">Transmembrane helix</keyword>
<evidence type="ECO:0000256" key="11">
    <source>
        <dbReference type="ARBA" id="ARBA00023004"/>
    </source>
</evidence>
<evidence type="ECO:0000256" key="4">
    <source>
        <dbReference type="ARBA" id="ARBA00022475"/>
    </source>
</evidence>
<protein>
    <submittedName>
        <fullName evidence="17">Cytochrome ubiquinol oxidase subunit I</fullName>
    </submittedName>
</protein>
<evidence type="ECO:0000256" key="13">
    <source>
        <dbReference type="ARBA" id="ARBA00023136"/>
    </source>
</evidence>
<feature type="transmembrane region" description="Helical" evidence="15">
    <location>
        <begin position="709"/>
        <end position="731"/>
    </location>
</feature>
<keyword evidence="8" id="KW-0479">Metal-binding</keyword>
<accession>A0ABS5EGR0</accession>
<evidence type="ECO:0000256" key="7">
    <source>
        <dbReference type="ARBA" id="ARBA00022692"/>
    </source>
</evidence>
<dbReference type="RefSeq" id="WP_211868726.1">
    <property type="nucleotide sequence ID" value="NZ_JAAEDI010000010.1"/>
</dbReference>
<keyword evidence="3 14" id="KW-0813">Transport</keyword>
<dbReference type="InterPro" id="IPR035973">
    <property type="entry name" value="Cyt_c_oxidase_su3-like_sf"/>
</dbReference>
<feature type="transmembrane region" description="Helical" evidence="15">
    <location>
        <begin position="369"/>
        <end position="390"/>
    </location>
</feature>
<evidence type="ECO:0000256" key="12">
    <source>
        <dbReference type="ARBA" id="ARBA00023008"/>
    </source>
</evidence>
<feature type="transmembrane region" description="Helical" evidence="15">
    <location>
        <begin position="45"/>
        <end position="68"/>
    </location>
</feature>
<feature type="transmembrane region" description="Helical" evidence="15">
    <location>
        <begin position="175"/>
        <end position="201"/>
    </location>
</feature>
<dbReference type="InterPro" id="IPR013833">
    <property type="entry name" value="Cyt_c_oxidase_su3_a-hlx"/>
</dbReference>
<dbReference type="Proteomes" id="UP000698752">
    <property type="component" value="Unassembled WGS sequence"/>
</dbReference>
<feature type="transmembrane region" description="Helical" evidence="15">
    <location>
        <begin position="480"/>
        <end position="501"/>
    </location>
</feature>
<keyword evidence="7 14" id="KW-0812">Transmembrane</keyword>
<feature type="transmembrane region" description="Helical" evidence="15">
    <location>
        <begin position="259"/>
        <end position="284"/>
    </location>
</feature>
<keyword evidence="6 14" id="KW-0679">Respiratory chain</keyword>
<dbReference type="SUPFAM" id="SSF81452">
    <property type="entry name" value="Cytochrome c oxidase subunit III-like"/>
    <property type="match status" value="1"/>
</dbReference>